<name>A0AAW1RMC3_9CHLO</name>
<gene>
    <name evidence="2" type="ORF">WJX84_005649</name>
</gene>
<proteinExistence type="predicted"/>
<evidence type="ECO:0000256" key="1">
    <source>
        <dbReference type="SAM" id="MobiDB-lite"/>
    </source>
</evidence>
<dbReference type="Proteomes" id="UP001485043">
    <property type="component" value="Unassembled WGS sequence"/>
</dbReference>
<accession>A0AAW1RMC3</accession>
<protein>
    <submittedName>
        <fullName evidence="2">Uncharacterized protein</fullName>
    </submittedName>
</protein>
<reference evidence="2 3" key="1">
    <citation type="journal article" date="2024" name="Nat. Commun.">
        <title>Phylogenomics reveals the evolutionary origins of lichenization in chlorophyte algae.</title>
        <authorList>
            <person name="Puginier C."/>
            <person name="Libourel C."/>
            <person name="Otte J."/>
            <person name="Skaloud P."/>
            <person name="Haon M."/>
            <person name="Grisel S."/>
            <person name="Petersen M."/>
            <person name="Berrin J.G."/>
            <person name="Delaux P.M."/>
            <person name="Dal Grande F."/>
            <person name="Keller J."/>
        </authorList>
    </citation>
    <scope>NUCLEOTIDE SEQUENCE [LARGE SCALE GENOMIC DNA]</scope>
    <source>
        <strain evidence="2 3">SAG 2523</strain>
    </source>
</reference>
<comment type="caution">
    <text evidence="2">The sequence shown here is derived from an EMBL/GenBank/DDBJ whole genome shotgun (WGS) entry which is preliminary data.</text>
</comment>
<evidence type="ECO:0000313" key="3">
    <source>
        <dbReference type="Proteomes" id="UP001485043"/>
    </source>
</evidence>
<feature type="compositionally biased region" description="Polar residues" evidence="1">
    <location>
        <begin position="187"/>
        <end position="201"/>
    </location>
</feature>
<evidence type="ECO:0000313" key="2">
    <source>
        <dbReference type="EMBL" id="KAK9834949.1"/>
    </source>
</evidence>
<keyword evidence="3" id="KW-1185">Reference proteome</keyword>
<sequence>MSRGRLWELLGTARGVRPAKAWPGPGKDPPCVWPVVVLMGSDMRSAKSLAELEPEQIGAQGRLQGALRHCTEQLLQSCGLIAALRRTARGPNHLQQRHCAARVCICRDRHTEAVCQGSTAGIPRIWQTAQPSRMTFCPACLVGGILQRLAPKHTTCMAQASSAARNIKSLGLVKPGCSRQGSEDGAIQSQWEPQAHGQSCM</sequence>
<organism evidence="2 3">
    <name type="scientific">Apatococcus fuscideae</name>
    <dbReference type="NCBI Taxonomy" id="2026836"/>
    <lineage>
        <taxon>Eukaryota</taxon>
        <taxon>Viridiplantae</taxon>
        <taxon>Chlorophyta</taxon>
        <taxon>core chlorophytes</taxon>
        <taxon>Trebouxiophyceae</taxon>
        <taxon>Chlorellales</taxon>
        <taxon>Chlorellaceae</taxon>
        <taxon>Apatococcus</taxon>
    </lineage>
</organism>
<dbReference type="AlphaFoldDB" id="A0AAW1RMC3"/>
<dbReference type="EMBL" id="JALJOV010002089">
    <property type="protein sequence ID" value="KAK9834949.1"/>
    <property type="molecule type" value="Genomic_DNA"/>
</dbReference>
<feature type="region of interest" description="Disordered" evidence="1">
    <location>
        <begin position="181"/>
        <end position="201"/>
    </location>
</feature>